<dbReference type="EMBL" id="NRGR01000008">
    <property type="protein sequence ID" value="PCC40077.1"/>
    <property type="molecule type" value="Genomic_DNA"/>
</dbReference>
<comment type="caution">
    <text evidence="5">The sequence shown here is derived from an EMBL/GenBank/DDBJ whole genome shotgun (WGS) entry which is preliminary data.</text>
</comment>
<evidence type="ECO:0000256" key="2">
    <source>
        <dbReference type="ARBA" id="ARBA00023315"/>
    </source>
</evidence>
<evidence type="ECO:0000313" key="6">
    <source>
        <dbReference type="Proteomes" id="UP000218598"/>
    </source>
</evidence>
<feature type="region of interest" description="Disordered" evidence="3">
    <location>
        <begin position="1"/>
        <end position="49"/>
    </location>
</feature>
<feature type="domain" description="N-acetyltransferase" evidence="4">
    <location>
        <begin position="221"/>
        <end position="365"/>
    </location>
</feature>
<dbReference type="RefSeq" id="WP_096196713.1">
    <property type="nucleotide sequence ID" value="NZ_BAAAIQ010000005.1"/>
</dbReference>
<organism evidence="5 6">
    <name type="scientific">Brachybacterium alimentarium</name>
    <dbReference type="NCBI Taxonomy" id="47845"/>
    <lineage>
        <taxon>Bacteria</taxon>
        <taxon>Bacillati</taxon>
        <taxon>Actinomycetota</taxon>
        <taxon>Actinomycetes</taxon>
        <taxon>Micrococcales</taxon>
        <taxon>Dermabacteraceae</taxon>
        <taxon>Brachybacterium</taxon>
    </lineage>
</organism>
<dbReference type="OrthoDB" id="9799092at2"/>
<dbReference type="PANTHER" id="PTHR43877">
    <property type="entry name" value="AMINOALKYLPHOSPHONATE N-ACETYLTRANSFERASE-RELATED-RELATED"/>
    <property type="match status" value="1"/>
</dbReference>
<dbReference type="GO" id="GO:0016747">
    <property type="term" value="F:acyltransferase activity, transferring groups other than amino-acyl groups"/>
    <property type="evidence" value="ECO:0007669"/>
    <property type="project" value="InterPro"/>
</dbReference>
<gene>
    <name evidence="5" type="ORF">CIK66_05385</name>
</gene>
<keyword evidence="6" id="KW-1185">Reference proteome</keyword>
<evidence type="ECO:0000313" key="5">
    <source>
        <dbReference type="EMBL" id="PCC40077.1"/>
    </source>
</evidence>
<evidence type="ECO:0000256" key="3">
    <source>
        <dbReference type="SAM" id="MobiDB-lite"/>
    </source>
</evidence>
<dbReference type="InterPro" id="IPR000182">
    <property type="entry name" value="GNAT_dom"/>
</dbReference>
<dbReference type="AlphaFoldDB" id="A0A2A3YLA1"/>
<name>A0A2A3YLA1_9MICO</name>
<feature type="domain" description="N-acetyltransferase" evidence="4">
    <location>
        <begin position="40"/>
        <end position="209"/>
    </location>
</feature>
<dbReference type="InterPro" id="IPR016181">
    <property type="entry name" value="Acyl_CoA_acyltransferase"/>
</dbReference>
<feature type="region of interest" description="Disordered" evidence="3">
    <location>
        <begin position="161"/>
        <end position="183"/>
    </location>
</feature>
<dbReference type="SUPFAM" id="SSF55729">
    <property type="entry name" value="Acyl-CoA N-acyltransferases (Nat)"/>
    <property type="match status" value="2"/>
</dbReference>
<dbReference type="Gene3D" id="3.40.630.30">
    <property type="match status" value="1"/>
</dbReference>
<keyword evidence="2" id="KW-0012">Acyltransferase</keyword>
<dbReference type="InterPro" id="IPR050832">
    <property type="entry name" value="Bact_Acetyltransf"/>
</dbReference>
<reference evidence="5 6" key="1">
    <citation type="journal article" date="2017" name="Elife">
        <title>Extensive horizontal gene transfer in cheese-associated bacteria.</title>
        <authorList>
            <person name="Bonham K.S."/>
            <person name="Wolfe B.E."/>
            <person name="Dutton R.J."/>
        </authorList>
    </citation>
    <scope>NUCLEOTIDE SEQUENCE [LARGE SCALE GENOMIC DNA]</scope>
    <source>
        <strain evidence="5 6">341_9</strain>
    </source>
</reference>
<dbReference type="Proteomes" id="UP000218598">
    <property type="component" value="Unassembled WGS sequence"/>
</dbReference>
<keyword evidence="1 5" id="KW-0808">Transferase</keyword>
<sequence length="365" mass="39166">MAPRTAPTDQTGLTSQSDQTNQSDRSTPAVPTAQASRDPLTRSPLSVEDVPALTALMNRVDAADDGDEPAEEPSIREWLTMPGLDLTLDTLAVRDGEDLVAFGAVDVSTATDREGRVRCQLMGAVDPTRRRQGLGTELFEWAEARAAQLAAERHPGVETAVFRSPGGRDPADGTSADAPLTGGADVRPLLAQRGYRRARSWLTMVRRLPGTEIPETDLAGVQVSAPSETDEEATRFAHLDAFADHWGSAPVTAERWSVWWSSHTSRRELSSIATDADGTVLGYVITSEDKPGVLHIALVGTRPAARGRGIARAVIARSLRAAARAEYVTAELEVDADSLTGATRLYDALGFVREHVHGTYEKPVA</sequence>
<evidence type="ECO:0000256" key="1">
    <source>
        <dbReference type="ARBA" id="ARBA00022679"/>
    </source>
</evidence>
<accession>A0A2A3YLA1</accession>
<evidence type="ECO:0000259" key="4">
    <source>
        <dbReference type="PROSITE" id="PS51186"/>
    </source>
</evidence>
<dbReference type="CDD" id="cd04301">
    <property type="entry name" value="NAT_SF"/>
    <property type="match status" value="2"/>
</dbReference>
<dbReference type="Pfam" id="PF00583">
    <property type="entry name" value="Acetyltransf_1"/>
    <property type="match status" value="2"/>
</dbReference>
<proteinExistence type="predicted"/>
<protein>
    <submittedName>
        <fullName evidence="5">GNAT family N-acetyltransferase</fullName>
    </submittedName>
</protein>
<dbReference type="PROSITE" id="PS51186">
    <property type="entry name" value="GNAT"/>
    <property type="match status" value="2"/>
</dbReference>
<feature type="compositionally biased region" description="Polar residues" evidence="3">
    <location>
        <begin position="7"/>
        <end position="26"/>
    </location>
</feature>